<feature type="compositionally biased region" description="Pro residues" evidence="1">
    <location>
        <begin position="16"/>
        <end position="32"/>
    </location>
</feature>
<sequence>MAERRVNCKRAACPPGHIPPTTLPPEHVPPTTSPSNTEPTSRMEESVEAFDEPVKDNDDERLYSEFVEQHDEVNVEQMALVPFDVTDEEEREENVDMGTGGEEDEDRPIVVHNINNPTMEEGNIFPSMLD</sequence>
<dbReference type="AlphaFoldDB" id="A0A8T0QK62"/>
<evidence type="ECO:0000256" key="1">
    <source>
        <dbReference type="SAM" id="MobiDB-lite"/>
    </source>
</evidence>
<feature type="compositionally biased region" description="Acidic residues" evidence="1">
    <location>
        <begin position="85"/>
        <end position="106"/>
    </location>
</feature>
<feature type="region of interest" description="Disordered" evidence="1">
    <location>
        <begin position="1"/>
        <end position="58"/>
    </location>
</feature>
<dbReference type="Proteomes" id="UP000823388">
    <property type="component" value="Chromosome 7K"/>
</dbReference>
<protein>
    <submittedName>
        <fullName evidence="2">Uncharacterized protein</fullName>
    </submittedName>
</protein>
<dbReference type="EMBL" id="CM029049">
    <property type="protein sequence ID" value="KAG2573082.1"/>
    <property type="molecule type" value="Genomic_DNA"/>
</dbReference>
<comment type="caution">
    <text evidence="2">The sequence shown here is derived from an EMBL/GenBank/DDBJ whole genome shotgun (WGS) entry which is preliminary data.</text>
</comment>
<feature type="region of interest" description="Disordered" evidence="1">
    <location>
        <begin position="82"/>
        <end position="130"/>
    </location>
</feature>
<proteinExistence type="predicted"/>
<evidence type="ECO:0000313" key="2">
    <source>
        <dbReference type="EMBL" id="KAG2573082.1"/>
    </source>
</evidence>
<keyword evidence="3" id="KW-1185">Reference proteome</keyword>
<organism evidence="2 3">
    <name type="scientific">Panicum virgatum</name>
    <name type="common">Blackwell switchgrass</name>
    <dbReference type="NCBI Taxonomy" id="38727"/>
    <lineage>
        <taxon>Eukaryota</taxon>
        <taxon>Viridiplantae</taxon>
        <taxon>Streptophyta</taxon>
        <taxon>Embryophyta</taxon>
        <taxon>Tracheophyta</taxon>
        <taxon>Spermatophyta</taxon>
        <taxon>Magnoliopsida</taxon>
        <taxon>Liliopsida</taxon>
        <taxon>Poales</taxon>
        <taxon>Poaceae</taxon>
        <taxon>PACMAD clade</taxon>
        <taxon>Panicoideae</taxon>
        <taxon>Panicodae</taxon>
        <taxon>Paniceae</taxon>
        <taxon>Panicinae</taxon>
        <taxon>Panicum</taxon>
        <taxon>Panicum sect. Hiantes</taxon>
    </lineage>
</organism>
<accession>A0A8T0QK62</accession>
<reference evidence="2" key="1">
    <citation type="submission" date="2020-05" db="EMBL/GenBank/DDBJ databases">
        <title>WGS assembly of Panicum virgatum.</title>
        <authorList>
            <person name="Lovell J.T."/>
            <person name="Jenkins J."/>
            <person name="Shu S."/>
            <person name="Juenger T.E."/>
            <person name="Schmutz J."/>
        </authorList>
    </citation>
    <scope>NUCLEOTIDE SEQUENCE</scope>
    <source>
        <strain evidence="2">AP13</strain>
    </source>
</reference>
<name>A0A8T0QK62_PANVG</name>
<gene>
    <name evidence="2" type="ORF">PVAP13_7KG225955</name>
</gene>
<evidence type="ECO:0000313" key="3">
    <source>
        <dbReference type="Proteomes" id="UP000823388"/>
    </source>
</evidence>